<keyword evidence="3" id="KW-0378">Hydrolase</keyword>
<dbReference type="CDD" id="cd18793">
    <property type="entry name" value="SF2_C_SNF"/>
    <property type="match status" value="1"/>
</dbReference>
<dbReference type="Pfam" id="PF14773">
    <property type="entry name" value="VIGSSK"/>
    <property type="match status" value="1"/>
</dbReference>
<dbReference type="InterPro" id="IPR027417">
    <property type="entry name" value="P-loop_NTPase"/>
</dbReference>
<keyword evidence="2" id="KW-0547">Nucleotide-binding</keyword>
<organism evidence="9 10">
    <name type="scientific">Botryobasidium botryosum (strain FD-172 SS1)</name>
    <dbReference type="NCBI Taxonomy" id="930990"/>
    <lineage>
        <taxon>Eukaryota</taxon>
        <taxon>Fungi</taxon>
        <taxon>Dikarya</taxon>
        <taxon>Basidiomycota</taxon>
        <taxon>Agaricomycotina</taxon>
        <taxon>Agaricomycetes</taxon>
        <taxon>Cantharellales</taxon>
        <taxon>Botryobasidiaceae</taxon>
        <taxon>Botryobasidium</taxon>
    </lineage>
</organism>
<evidence type="ECO:0008006" key="11">
    <source>
        <dbReference type="Google" id="ProtNLM"/>
    </source>
</evidence>
<evidence type="ECO:0000256" key="1">
    <source>
        <dbReference type="ARBA" id="ARBA00004123"/>
    </source>
</evidence>
<feature type="compositionally biased region" description="Acidic residues" evidence="6">
    <location>
        <begin position="256"/>
        <end position="268"/>
    </location>
</feature>
<feature type="domain" description="Helicase ATP-binding" evidence="7">
    <location>
        <begin position="319"/>
        <end position="512"/>
    </location>
</feature>
<dbReference type="PROSITE" id="PS51192">
    <property type="entry name" value="HELICASE_ATP_BIND_1"/>
    <property type="match status" value="1"/>
</dbReference>
<dbReference type="Pfam" id="PF00271">
    <property type="entry name" value="Helicase_C"/>
    <property type="match status" value="1"/>
</dbReference>
<dbReference type="InterPro" id="IPR049730">
    <property type="entry name" value="SNF2/RAD54-like_C"/>
</dbReference>
<dbReference type="AlphaFoldDB" id="A0A067MQS3"/>
<feature type="compositionally biased region" description="Low complexity" evidence="6">
    <location>
        <begin position="113"/>
        <end position="127"/>
    </location>
</feature>
<dbReference type="FunFam" id="3.40.50.10810:FF:000019">
    <property type="entry name" value="DNA excision repair protein ERCC-6-like 2 isoform X1"/>
    <property type="match status" value="1"/>
</dbReference>
<evidence type="ECO:0000256" key="4">
    <source>
        <dbReference type="ARBA" id="ARBA00022840"/>
    </source>
</evidence>
<dbReference type="InParanoid" id="A0A067MQS3"/>
<comment type="subcellular location">
    <subcellularLocation>
        <location evidence="1">Nucleus</location>
    </subcellularLocation>
</comment>
<dbReference type="Pfam" id="PF00176">
    <property type="entry name" value="SNF2-rel_dom"/>
    <property type="match status" value="1"/>
</dbReference>
<evidence type="ECO:0000313" key="9">
    <source>
        <dbReference type="EMBL" id="KDQ17914.1"/>
    </source>
</evidence>
<sequence length="1085" mass="121554">MRFKRADSTVTFSRKPSQLVTVAAPLEPDSDDSFGDAPIIKPSKKRGRKPKQDQPLSLQTSPRKGKHKSLARRRTLSTIKKGVVTSKTVSSYVGNPLIEILGEDLGLEGFGSDGDSPASSSSSATADEALDDDESDTDSAPDVLKGHKGKVDWSPPAWAGQARSNGQRQSGIARSNGDIRGSSSETETESELDETPSPPGSAAQKRKGLLTPPRGPGKRMRLHHQTPNEVRGGSVSMPIMRSSPPVNPTGATDSGTDSETEPESEPEQLNEGARPTLIPRADQIYTGSFVLDPKTDMRVPASINTFLRAYQREGVQFFYDRWKEGRGGILGDDMGLGKTIQVISFLSAIMRKTATRADEGRRAAHVLSLQEEGASNRDLPPPNSTWPTCLIIAPKTVVGNWERELQTWGYFEVGVYNGARDARQRVLTNFRLGRLDIVLSSFTTVRNDIELLNDLPWSCIFVDEVHVLKNAASKITVAFNRFQCKVRFGLTGTALQNGYKEMWPLLDWSNPGRLGTASQWKTCIERPLMLGQARDCTEEQLARARLLATRFVERLLPIFWLRRTKALIKDQLPQKFDHVVFCPLTDIQIAVYKRFLETEDVQLMLRKDEPCECGKTNKGKLVGRGYCCHKLNRHGKPWSHLILVYMEILLKISNNVLLIFPGPSDTPEQIERNRALLKIAFPDADSAETTYGKALMKSSLCGKYQVLVKLLDQWRKEGGNKVLIFTKSVKLLEFLAHWLTHSGINLRTLDGKTPSDSRMRVVDEFNHDPSIFVFLISTMTGGTGLNLTAANKVVVFDPNWNPAHDLQAMDRAYRYGQTRDVSVYRLLAAGSLEELVYARQLYKQQQMRIGYEASVQTRYFLGVQGEKGKHGELFGVRNLFTLQDSAFLTKHTIERANLEQLVWALENVPTQLGGKTVAAPSSLEDLGDMMTNEDAPATKTEKSEKEDEIFAILSGTGVQYSHRNDVVLMETPVEGDIVDMAINASVFKCRKGKKRKRPQVSEEQPERGKKTSVPWPPKRRHHQKRMYTSAREMLNVRQQELLRCKYIQTLDQQELSRFAGEFIVKSEAERLEILARLDREFAARP</sequence>
<dbReference type="GO" id="GO:0016787">
    <property type="term" value="F:hydrolase activity"/>
    <property type="evidence" value="ECO:0007669"/>
    <property type="project" value="UniProtKB-KW"/>
</dbReference>
<evidence type="ECO:0000256" key="5">
    <source>
        <dbReference type="ARBA" id="ARBA00023242"/>
    </source>
</evidence>
<dbReference type="GO" id="GO:0005524">
    <property type="term" value="F:ATP binding"/>
    <property type="evidence" value="ECO:0007669"/>
    <property type="project" value="InterPro"/>
</dbReference>
<evidence type="ECO:0000256" key="6">
    <source>
        <dbReference type="SAM" id="MobiDB-lite"/>
    </source>
</evidence>
<dbReference type="HOGENOM" id="CLU_000315_4_3_1"/>
<keyword evidence="10" id="KW-1185">Reference proteome</keyword>
<feature type="compositionally biased region" description="Acidic residues" evidence="6">
    <location>
        <begin position="128"/>
        <end position="139"/>
    </location>
</feature>
<name>A0A067MQS3_BOTB1</name>
<dbReference type="PANTHER" id="PTHR45629">
    <property type="entry name" value="SNF2/RAD54 FAMILY MEMBER"/>
    <property type="match status" value="1"/>
</dbReference>
<keyword evidence="4" id="KW-0067">ATP-binding</keyword>
<feature type="region of interest" description="Disordered" evidence="6">
    <location>
        <begin position="24"/>
        <end position="77"/>
    </location>
</feature>
<dbReference type="InterPro" id="IPR038718">
    <property type="entry name" value="SNF2-like_sf"/>
</dbReference>
<dbReference type="SUPFAM" id="SSF52540">
    <property type="entry name" value="P-loop containing nucleoside triphosphate hydrolases"/>
    <property type="match status" value="2"/>
</dbReference>
<dbReference type="InterPro" id="IPR001650">
    <property type="entry name" value="Helicase_C-like"/>
</dbReference>
<accession>A0A067MQS3</accession>
<dbReference type="SMART" id="SM00487">
    <property type="entry name" value="DEXDc"/>
    <property type="match status" value="1"/>
</dbReference>
<protein>
    <recommendedName>
        <fullName evidence="11">DNA repair protein RAD26</fullName>
    </recommendedName>
</protein>
<dbReference type="Proteomes" id="UP000027195">
    <property type="component" value="Unassembled WGS sequence"/>
</dbReference>
<dbReference type="InterPro" id="IPR050496">
    <property type="entry name" value="SNF2_RAD54_helicase_repair"/>
</dbReference>
<dbReference type="Gene3D" id="3.40.50.10810">
    <property type="entry name" value="Tandem AAA-ATPase domain"/>
    <property type="match status" value="1"/>
</dbReference>
<feature type="compositionally biased region" description="Basic residues" evidence="6">
    <location>
        <begin position="63"/>
        <end position="75"/>
    </location>
</feature>
<feature type="region of interest" description="Disordered" evidence="6">
    <location>
        <begin position="106"/>
        <end position="275"/>
    </location>
</feature>
<dbReference type="OrthoDB" id="413460at2759"/>
<dbReference type="GO" id="GO:0005634">
    <property type="term" value="C:nucleus"/>
    <property type="evidence" value="ECO:0007669"/>
    <property type="project" value="UniProtKB-SubCell"/>
</dbReference>
<dbReference type="PANTHER" id="PTHR45629:SF7">
    <property type="entry name" value="DNA EXCISION REPAIR PROTEIN ERCC-6-RELATED"/>
    <property type="match status" value="1"/>
</dbReference>
<keyword evidence="5" id="KW-0539">Nucleus</keyword>
<dbReference type="InterPro" id="IPR029256">
    <property type="entry name" value="Heliccase-ass-bd"/>
</dbReference>
<proteinExistence type="predicted"/>
<dbReference type="SMART" id="SM00490">
    <property type="entry name" value="HELICc"/>
    <property type="match status" value="1"/>
</dbReference>
<evidence type="ECO:0000259" key="7">
    <source>
        <dbReference type="PROSITE" id="PS51192"/>
    </source>
</evidence>
<reference evidence="10" key="1">
    <citation type="journal article" date="2014" name="Proc. Natl. Acad. Sci. U.S.A.">
        <title>Extensive sampling of basidiomycete genomes demonstrates inadequacy of the white-rot/brown-rot paradigm for wood decay fungi.</title>
        <authorList>
            <person name="Riley R."/>
            <person name="Salamov A.A."/>
            <person name="Brown D.W."/>
            <person name="Nagy L.G."/>
            <person name="Floudas D."/>
            <person name="Held B.W."/>
            <person name="Levasseur A."/>
            <person name="Lombard V."/>
            <person name="Morin E."/>
            <person name="Otillar R."/>
            <person name="Lindquist E.A."/>
            <person name="Sun H."/>
            <person name="LaButti K.M."/>
            <person name="Schmutz J."/>
            <person name="Jabbour D."/>
            <person name="Luo H."/>
            <person name="Baker S.E."/>
            <person name="Pisabarro A.G."/>
            <person name="Walton J.D."/>
            <person name="Blanchette R.A."/>
            <person name="Henrissat B."/>
            <person name="Martin F."/>
            <person name="Cullen D."/>
            <person name="Hibbett D.S."/>
            <person name="Grigoriev I.V."/>
        </authorList>
    </citation>
    <scope>NUCLEOTIDE SEQUENCE [LARGE SCALE GENOMIC DNA]</scope>
    <source>
        <strain evidence="10">FD-172 SS1</strain>
    </source>
</reference>
<dbReference type="EMBL" id="KL198022">
    <property type="protein sequence ID" value="KDQ17914.1"/>
    <property type="molecule type" value="Genomic_DNA"/>
</dbReference>
<dbReference type="PROSITE" id="PS51194">
    <property type="entry name" value="HELICASE_CTER"/>
    <property type="match status" value="1"/>
</dbReference>
<feature type="domain" description="Helicase C-terminal" evidence="8">
    <location>
        <begin position="702"/>
        <end position="861"/>
    </location>
</feature>
<dbReference type="InterPro" id="IPR014001">
    <property type="entry name" value="Helicase_ATP-bd"/>
</dbReference>
<evidence type="ECO:0000256" key="3">
    <source>
        <dbReference type="ARBA" id="ARBA00022801"/>
    </source>
</evidence>
<gene>
    <name evidence="9" type="ORF">BOTBODRAFT_185328</name>
</gene>
<dbReference type="InterPro" id="IPR000330">
    <property type="entry name" value="SNF2_N"/>
</dbReference>
<evidence type="ECO:0000256" key="2">
    <source>
        <dbReference type="ARBA" id="ARBA00022741"/>
    </source>
</evidence>
<evidence type="ECO:0000313" key="10">
    <source>
        <dbReference type="Proteomes" id="UP000027195"/>
    </source>
</evidence>
<feature type="region of interest" description="Disordered" evidence="6">
    <location>
        <begin position="993"/>
        <end position="1024"/>
    </location>
</feature>
<dbReference type="STRING" id="930990.A0A067MQS3"/>
<dbReference type="Gene3D" id="3.40.50.300">
    <property type="entry name" value="P-loop containing nucleotide triphosphate hydrolases"/>
    <property type="match status" value="1"/>
</dbReference>
<feature type="compositionally biased region" description="Polar residues" evidence="6">
    <location>
        <begin position="162"/>
        <end position="173"/>
    </location>
</feature>
<evidence type="ECO:0000259" key="8">
    <source>
        <dbReference type="PROSITE" id="PS51194"/>
    </source>
</evidence>